<keyword evidence="7 9" id="KW-0539">Nucleus</keyword>
<evidence type="ECO:0000256" key="7">
    <source>
        <dbReference type="ARBA" id="ARBA00023242"/>
    </source>
</evidence>
<keyword evidence="5 9" id="KW-0010">Activator</keyword>
<evidence type="ECO:0000256" key="1">
    <source>
        <dbReference type="ARBA" id="ARBA00004123"/>
    </source>
</evidence>
<dbReference type="EMBL" id="CDHN01000003">
    <property type="protein sequence ID" value="CEJ90315.1"/>
    <property type="molecule type" value="Genomic_DNA"/>
</dbReference>
<feature type="coiled-coil region" evidence="10">
    <location>
        <begin position="76"/>
        <end position="110"/>
    </location>
</feature>
<reference evidence="11 12" key="1">
    <citation type="journal article" date="2015" name="Genome Announc.">
        <title>Draft Genome Sequence and Gene Annotation of the Entomopathogenic Fungus Verticillium hemipterigenum.</title>
        <authorList>
            <person name="Horn F."/>
            <person name="Habel A."/>
            <person name="Scharf D.H."/>
            <person name="Dworschak J."/>
            <person name="Brakhage A.A."/>
            <person name="Guthke R."/>
            <person name="Hertweck C."/>
            <person name="Linde J."/>
        </authorList>
    </citation>
    <scope>NUCLEOTIDE SEQUENCE [LARGE SCALE GENOMIC DNA]</scope>
</reference>
<keyword evidence="4 9" id="KW-0805">Transcription regulation</keyword>
<evidence type="ECO:0000256" key="2">
    <source>
        <dbReference type="ARBA" id="ARBA00008089"/>
    </source>
</evidence>
<dbReference type="InterPro" id="IPR037212">
    <property type="entry name" value="Med7/Med21-like"/>
</dbReference>
<evidence type="ECO:0000313" key="12">
    <source>
        <dbReference type="Proteomes" id="UP000039046"/>
    </source>
</evidence>
<evidence type="ECO:0000256" key="8">
    <source>
        <dbReference type="ARBA" id="ARBA00025687"/>
    </source>
</evidence>
<accession>A0A0A1TIA2</accession>
<dbReference type="AlphaFoldDB" id="A0A0A1TIA2"/>
<dbReference type="SUPFAM" id="SSF140718">
    <property type="entry name" value="Mediator hinge subcomplex-like"/>
    <property type="match status" value="1"/>
</dbReference>
<evidence type="ECO:0000313" key="11">
    <source>
        <dbReference type="EMBL" id="CEJ90315.1"/>
    </source>
</evidence>
<gene>
    <name evidence="9" type="primary">MED9</name>
    <name evidence="11" type="ORF">VHEMI06106</name>
</gene>
<keyword evidence="10" id="KW-0175">Coiled coil</keyword>
<dbReference type="HOGENOM" id="CLU_097220_2_0_1"/>
<organism evidence="11 12">
    <name type="scientific">[Torrubiella] hemipterigena</name>
    <dbReference type="NCBI Taxonomy" id="1531966"/>
    <lineage>
        <taxon>Eukaryota</taxon>
        <taxon>Fungi</taxon>
        <taxon>Dikarya</taxon>
        <taxon>Ascomycota</taxon>
        <taxon>Pezizomycotina</taxon>
        <taxon>Sordariomycetes</taxon>
        <taxon>Hypocreomycetidae</taxon>
        <taxon>Hypocreales</taxon>
        <taxon>Clavicipitaceae</taxon>
        <taxon>Clavicipitaceae incertae sedis</taxon>
        <taxon>'Torrubiella' clade</taxon>
    </lineage>
</organism>
<dbReference type="Proteomes" id="UP000039046">
    <property type="component" value="Unassembled WGS sequence"/>
</dbReference>
<dbReference type="GO" id="GO:0003712">
    <property type="term" value="F:transcription coregulator activity"/>
    <property type="evidence" value="ECO:0007669"/>
    <property type="project" value="InterPro"/>
</dbReference>
<dbReference type="OrthoDB" id="5414694at2759"/>
<dbReference type="GO" id="GO:0006357">
    <property type="term" value="P:regulation of transcription by RNA polymerase II"/>
    <property type="evidence" value="ECO:0007669"/>
    <property type="project" value="InterPro"/>
</dbReference>
<comment type="similarity">
    <text evidence="2 9">Belongs to the Mediator complex subunit 9 family.</text>
</comment>
<evidence type="ECO:0000256" key="10">
    <source>
        <dbReference type="SAM" id="Coils"/>
    </source>
</evidence>
<comment type="function">
    <text evidence="8 9">Component of the Mediator complex, a coactivator involved in the regulated transcription of nearly all RNA polymerase II-dependent genes. Mediator functions as a bridge to convey information from gene-specific regulatory proteins to the basal RNA polymerase II transcription machinery. Mediator is recruited to promoters by direct interactions with regulatory proteins and serves as a scaffold for the assembly of a functional preinitiation complex with RNA polymerase II and the general transcription factors.</text>
</comment>
<dbReference type="STRING" id="1531966.A0A0A1TIA2"/>
<keyword evidence="6 9" id="KW-0804">Transcription</keyword>
<comment type="subunit">
    <text evidence="3 9">Component of the Mediator complex.</text>
</comment>
<evidence type="ECO:0000256" key="9">
    <source>
        <dbReference type="RuleBase" id="RU364145"/>
    </source>
</evidence>
<dbReference type="Pfam" id="PF07544">
    <property type="entry name" value="Med9"/>
    <property type="match status" value="1"/>
</dbReference>
<comment type="subcellular location">
    <subcellularLocation>
        <location evidence="1 9">Nucleus</location>
    </subcellularLocation>
</comment>
<proteinExistence type="inferred from homology"/>
<evidence type="ECO:0000256" key="4">
    <source>
        <dbReference type="ARBA" id="ARBA00023015"/>
    </source>
</evidence>
<name>A0A0A1TIA2_9HYPO</name>
<evidence type="ECO:0000256" key="3">
    <source>
        <dbReference type="ARBA" id="ARBA00011837"/>
    </source>
</evidence>
<keyword evidence="12" id="KW-1185">Reference proteome</keyword>
<protein>
    <recommendedName>
        <fullName evidence="9">Mediator of RNA polymerase II transcription subunit 9</fullName>
    </recommendedName>
    <alternativeName>
        <fullName evidence="9">Mediator complex subunit 9</fullName>
    </alternativeName>
</protein>
<dbReference type="GO" id="GO:0016592">
    <property type="term" value="C:mediator complex"/>
    <property type="evidence" value="ECO:0007669"/>
    <property type="project" value="InterPro"/>
</dbReference>
<evidence type="ECO:0000256" key="6">
    <source>
        <dbReference type="ARBA" id="ARBA00023163"/>
    </source>
</evidence>
<dbReference type="InterPro" id="IPR011425">
    <property type="entry name" value="Med9"/>
</dbReference>
<sequence>MTGQPLALPPALSPDSLDALSELSLVVAKVRAGIQSSASDPPPTAAGGQISFKDLPGATDALKHKIQSARSQVKALPDMDRTIEQQAAEIGRLEEKIKLQKDLLERLREDGAKLGKDVDKMET</sequence>
<evidence type="ECO:0000256" key="5">
    <source>
        <dbReference type="ARBA" id="ARBA00023159"/>
    </source>
</evidence>